<evidence type="ECO:0000256" key="3">
    <source>
        <dbReference type="ARBA" id="ARBA00022691"/>
    </source>
</evidence>
<evidence type="ECO:0000256" key="2">
    <source>
        <dbReference type="ARBA" id="ARBA00022679"/>
    </source>
</evidence>
<dbReference type="Gene3D" id="2.40.50.140">
    <property type="entry name" value="Nucleic acid-binding proteins"/>
    <property type="match status" value="1"/>
</dbReference>
<dbReference type="InterPro" id="IPR029063">
    <property type="entry name" value="SAM-dependent_MTases_sf"/>
</dbReference>
<dbReference type="EMBL" id="SORZ01000001">
    <property type="protein sequence ID" value="TPW35765.1"/>
    <property type="molecule type" value="Genomic_DNA"/>
</dbReference>
<comment type="similarity">
    <text evidence="5">Belongs to the class I-like SAM-binding methyltransferase superfamily. RNA M5U methyltransferase family.</text>
</comment>
<organism evidence="7 8">
    <name type="scientific">Oecophyllibacter saccharovorans</name>
    <dbReference type="NCBI Taxonomy" id="2558360"/>
    <lineage>
        <taxon>Bacteria</taxon>
        <taxon>Pseudomonadati</taxon>
        <taxon>Pseudomonadota</taxon>
        <taxon>Alphaproteobacteria</taxon>
        <taxon>Acetobacterales</taxon>
        <taxon>Acetobacteraceae</taxon>
        <taxon>Oecophyllibacter</taxon>
    </lineage>
</organism>
<evidence type="ECO:0000256" key="4">
    <source>
        <dbReference type="ARBA" id="ARBA00023014"/>
    </source>
</evidence>
<comment type="caution">
    <text evidence="7">The sequence shown here is derived from an EMBL/GenBank/DDBJ whole genome shotgun (WGS) entry which is preliminary data.</text>
</comment>
<evidence type="ECO:0000256" key="1">
    <source>
        <dbReference type="ARBA" id="ARBA00022603"/>
    </source>
</evidence>
<dbReference type="PANTHER" id="PTHR11061:SF30">
    <property type="entry name" value="TRNA (URACIL(54)-C(5))-METHYLTRANSFERASE"/>
    <property type="match status" value="1"/>
</dbReference>
<keyword evidence="4" id="KW-0479">Metal-binding</keyword>
<dbReference type="InterPro" id="IPR010280">
    <property type="entry name" value="U5_MeTrfase_fam"/>
</dbReference>
<gene>
    <name evidence="7" type="ORF">E3202_02135</name>
</gene>
<dbReference type="InterPro" id="IPR002792">
    <property type="entry name" value="TRAM_dom"/>
</dbReference>
<keyword evidence="3 5" id="KW-0949">S-adenosyl-L-methionine</keyword>
<dbReference type="PROSITE" id="PS51687">
    <property type="entry name" value="SAM_MT_RNA_M5U"/>
    <property type="match status" value="1"/>
</dbReference>
<feature type="active site" description="Nucleophile" evidence="5">
    <location>
        <position position="380"/>
    </location>
</feature>
<dbReference type="SUPFAM" id="SSF53335">
    <property type="entry name" value="S-adenosyl-L-methionine-dependent methyltransferases"/>
    <property type="match status" value="1"/>
</dbReference>
<keyword evidence="4" id="KW-0408">Iron</keyword>
<keyword evidence="2 5" id="KW-0808">Transferase</keyword>
<dbReference type="AlphaFoldDB" id="A0A506UQY7"/>
<dbReference type="Pfam" id="PF01938">
    <property type="entry name" value="TRAM"/>
    <property type="match status" value="1"/>
</dbReference>
<evidence type="ECO:0000256" key="5">
    <source>
        <dbReference type="PROSITE-ProRule" id="PRU01024"/>
    </source>
</evidence>
<keyword evidence="8" id="KW-1185">Reference proteome</keyword>
<proteinExistence type="inferred from homology"/>
<dbReference type="GO" id="GO:0070041">
    <property type="term" value="F:rRNA (uridine-C5-)-methyltransferase activity"/>
    <property type="evidence" value="ECO:0007669"/>
    <property type="project" value="TreeGrafter"/>
</dbReference>
<dbReference type="Pfam" id="PF05958">
    <property type="entry name" value="tRNA_U5-meth_tr"/>
    <property type="match status" value="1"/>
</dbReference>
<feature type="binding site" evidence="5">
    <location>
        <position position="354"/>
    </location>
    <ligand>
        <name>S-adenosyl-L-methionine</name>
        <dbReference type="ChEBI" id="CHEBI:59789"/>
    </ligand>
</feature>
<dbReference type="PROSITE" id="PS50926">
    <property type="entry name" value="TRAM"/>
    <property type="match status" value="1"/>
</dbReference>
<evidence type="ECO:0000313" key="8">
    <source>
        <dbReference type="Proteomes" id="UP000315037"/>
    </source>
</evidence>
<dbReference type="SUPFAM" id="SSF50249">
    <property type="entry name" value="Nucleic acid-binding proteins"/>
    <property type="match status" value="1"/>
</dbReference>
<dbReference type="GO" id="GO:0070475">
    <property type="term" value="P:rRNA base methylation"/>
    <property type="evidence" value="ECO:0007669"/>
    <property type="project" value="TreeGrafter"/>
</dbReference>
<feature type="domain" description="TRAM" evidence="6">
    <location>
        <begin position="1"/>
        <end position="62"/>
    </location>
</feature>
<dbReference type="RefSeq" id="WP_165600217.1">
    <property type="nucleotide sequence ID" value="NZ_SORZ01000001.1"/>
</dbReference>
<name>A0A506UQY7_9PROT</name>
<dbReference type="Proteomes" id="UP000315037">
    <property type="component" value="Unassembled WGS sequence"/>
</dbReference>
<accession>A0A506UQY7</accession>
<dbReference type="GO" id="GO:0051536">
    <property type="term" value="F:iron-sulfur cluster binding"/>
    <property type="evidence" value="ECO:0007669"/>
    <property type="project" value="UniProtKB-KW"/>
</dbReference>
<dbReference type="PANTHER" id="PTHR11061">
    <property type="entry name" value="RNA M5U METHYLTRANSFERASE"/>
    <property type="match status" value="1"/>
</dbReference>
<keyword evidence="4" id="KW-0411">Iron-sulfur</keyword>
<feature type="binding site" evidence="5">
    <location>
        <position position="310"/>
    </location>
    <ligand>
        <name>S-adenosyl-L-methionine</name>
        <dbReference type="ChEBI" id="CHEBI:59789"/>
    </ligand>
</feature>
<evidence type="ECO:0000313" key="7">
    <source>
        <dbReference type="EMBL" id="TPW35765.1"/>
    </source>
</evidence>
<feature type="binding site" evidence="5">
    <location>
        <position position="260"/>
    </location>
    <ligand>
        <name>S-adenosyl-L-methionine</name>
        <dbReference type="ChEBI" id="CHEBI:59789"/>
    </ligand>
</feature>
<evidence type="ECO:0000259" key="6">
    <source>
        <dbReference type="PROSITE" id="PS50926"/>
    </source>
</evidence>
<reference evidence="7 8" key="1">
    <citation type="submission" date="2019-03" db="EMBL/GenBank/DDBJ databases">
        <title>The complete genome sequence of Neokomagataea sp. Jb2 NBRC113641.</title>
        <authorList>
            <person name="Chua K.-O."/>
            <person name="Chan K.-G."/>
            <person name="See-Too W.-S."/>
        </authorList>
    </citation>
    <scope>NUCLEOTIDE SEQUENCE [LARGE SCALE GENOMIC DNA]</scope>
    <source>
        <strain evidence="7 8">Jb2</strain>
    </source>
</reference>
<dbReference type="InterPro" id="IPR012340">
    <property type="entry name" value="NA-bd_OB-fold"/>
</dbReference>
<dbReference type="Gene3D" id="2.40.50.1070">
    <property type="match status" value="1"/>
</dbReference>
<sequence>MVTSPPSPAHQKVTIRDIGREGDGIGQLENGQIVFVPGTLPGEEVKLRLNDQETELLERLNDSPVRVEAGCSLAGICGGCVLQHMQDSALLDWKVARVEKALGQAGFQELPPPQRFQAAPHTRRRMDFALQRVEGGITLGLHARKGAPVDMTACLLLHPRLAALLPPLREVLGSLGALTGRGGLNVNLLDSGPDLTLETPAPLSSSDQAKLAAFAKEWDIPRISWRAGPGKPLETVAQWQPVHHQFGQTKVSPPAGAFMQATQEMEAMIAAAVIAGLPALNRKDRIFELYAGCGTLTFPLAQHGHVQAYEGHAGAIAALQAATHGTRVTGFSRDLNRQPLLPQDLKAARVVVLDPPHAGAGAQIAPLVRSEVRDVVYVSCNPQALETDLASLAQAGFEVLAWTVIDQFLWSAEVESVIVLSRDPKRIRKARKAAA</sequence>
<dbReference type="Gene3D" id="3.40.50.150">
    <property type="entry name" value="Vaccinia Virus protein VP39"/>
    <property type="match status" value="1"/>
</dbReference>
<feature type="binding site" evidence="5">
    <location>
        <position position="290"/>
    </location>
    <ligand>
        <name>S-adenosyl-L-methionine</name>
        <dbReference type="ChEBI" id="CHEBI:59789"/>
    </ligand>
</feature>
<protein>
    <submittedName>
        <fullName evidence="7">Class I SAM-dependent RNA methyltransferase</fullName>
    </submittedName>
</protein>
<keyword evidence="1 5" id="KW-0489">Methyltransferase</keyword>